<gene>
    <name evidence="2" type="ORF">SDC9_143115</name>
</gene>
<reference evidence="2" key="1">
    <citation type="submission" date="2019-08" db="EMBL/GenBank/DDBJ databases">
        <authorList>
            <person name="Kucharzyk K."/>
            <person name="Murdoch R.W."/>
            <person name="Higgins S."/>
            <person name="Loffler F."/>
        </authorList>
    </citation>
    <scope>NUCLEOTIDE SEQUENCE</scope>
</reference>
<dbReference type="SUPFAM" id="SSF51695">
    <property type="entry name" value="PLC-like phosphodiesterases"/>
    <property type="match status" value="1"/>
</dbReference>
<sequence length="161" mass="17333">MAPLLEVLNRHRAQRRVNVASFSAARLHEFRRLAGAQVSTSVSPAGIAWTRLVPVLPRLLSADGNVLQVPHWTKLPSAVASLPAGLRALAGPDIRGDEGRVVTAGFVAAAHAAGKKVHVWTVDDPVQMTELIDLGVDGLVSDRIDVLKDVLVERGLWYGRD</sequence>
<accession>A0A645E346</accession>
<dbReference type="PANTHER" id="PTHR46211:SF14">
    <property type="entry name" value="GLYCEROPHOSPHODIESTER PHOSPHODIESTERASE"/>
    <property type="match status" value="1"/>
</dbReference>
<feature type="domain" description="GP-PDE" evidence="1">
    <location>
        <begin position="1"/>
        <end position="151"/>
    </location>
</feature>
<dbReference type="InterPro" id="IPR030395">
    <property type="entry name" value="GP_PDE_dom"/>
</dbReference>
<dbReference type="AlphaFoldDB" id="A0A645E346"/>
<dbReference type="PROSITE" id="PS51704">
    <property type="entry name" value="GP_PDE"/>
    <property type="match status" value="1"/>
</dbReference>
<organism evidence="2">
    <name type="scientific">bioreactor metagenome</name>
    <dbReference type="NCBI Taxonomy" id="1076179"/>
    <lineage>
        <taxon>unclassified sequences</taxon>
        <taxon>metagenomes</taxon>
        <taxon>ecological metagenomes</taxon>
    </lineage>
</organism>
<protein>
    <recommendedName>
        <fullName evidence="1">GP-PDE domain-containing protein</fullName>
    </recommendedName>
</protein>
<evidence type="ECO:0000313" key="2">
    <source>
        <dbReference type="EMBL" id="MPM95959.1"/>
    </source>
</evidence>
<dbReference type="Pfam" id="PF03009">
    <property type="entry name" value="GDPD"/>
    <property type="match status" value="1"/>
</dbReference>
<proteinExistence type="predicted"/>
<dbReference type="GO" id="GO:0006629">
    <property type="term" value="P:lipid metabolic process"/>
    <property type="evidence" value="ECO:0007669"/>
    <property type="project" value="InterPro"/>
</dbReference>
<comment type="caution">
    <text evidence="2">The sequence shown here is derived from an EMBL/GenBank/DDBJ whole genome shotgun (WGS) entry which is preliminary data.</text>
</comment>
<dbReference type="GO" id="GO:0008081">
    <property type="term" value="F:phosphoric diester hydrolase activity"/>
    <property type="evidence" value="ECO:0007669"/>
    <property type="project" value="InterPro"/>
</dbReference>
<evidence type="ECO:0000259" key="1">
    <source>
        <dbReference type="PROSITE" id="PS51704"/>
    </source>
</evidence>
<dbReference type="InterPro" id="IPR017946">
    <property type="entry name" value="PLC-like_Pdiesterase_TIM-brl"/>
</dbReference>
<dbReference type="PANTHER" id="PTHR46211">
    <property type="entry name" value="GLYCEROPHOSPHORYL DIESTER PHOSPHODIESTERASE"/>
    <property type="match status" value="1"/>
</dbReference>
<name>A0A645E346_9ZZZZ</name>
<dbReference type="Gene3D" id="3.20.20.190">
    <property type="entry name" value="Phosphatidylinositol (PI) phosphodiesterase"/>
    <property type="match status" value="1"/>
</dbReference>
<dbReference type="EMBL" id="VSSQ01042387">
    <property type="protein sequence ID" value="MPM95959.1"/>
    <property type="molecule type" value="Genomic_DNA"/>
</dbReference>